<feature type="transmembrane region" description="Helical" evidence="11">
    <location>
        <begin position="95"/>
        <end position="118"/>
    </location>
</feature>
<dbReference type="HAMAP" id="MF_00454">
    <property type="entry name" value="FluC"/>
    <property type="match status" value="1"/>
</dbReference>
<keyword evidence="5 11" id="KW-1133">Transmembrane helix</keyword>
<dbReference type="GO" id="GO:0046872">
    <property type="term" value="F:metal ion binding"/>
    <property type="evidence" value="ECO:0007669"/>
    <property type="project" value="UniProtKB-KW"/>
</dbReference>
<reference evidence="12 13" key="1">
    <citation type="submission" date="2019-04" db="EMBL/GenBank/DDBJ databases">
        <title>Geobacter oryzae sp. nov., ferric-reducing bacteria isolated from paddy soil.</title>
        <authorList>
            <person name="Xu Z."/>
            <person name="Masuda Y."/>
            <person name="Itoh H."/>
            <person name="Senoo K."/>
        </authorList>
    </citation>
    <scope>NUCLEOTIDE SEQUENCE [LARGE SCALE GENOMIC DNA]</scope>
    <source>
        <strain evidence="12 13">Red111</strain>
    </source>
</reference>
<proteinExistence type="inferred from homology"/>
<comment type="catalytic activity">
    <reaction evidence="10">
        <text>fluoride(in) = fluoride(out)</text>
        <dbReference type="Rhea" id="RHEA:76159"/>
        <dbReference type="ChEBI" id="CHEBI:17051"/>
    </reaction>
    <physiologicalReaction direction="left-to-right" evidence="10">
        <dbReference type="Rhea" id="RHEA:76160"/>
    </physiologicalReaction>
</comment>
<evidence type="ECO:0000256" key="10">
    <source>
        <dbReference type="ARBA" id="ARBA00035585"/>
    </source>
</evidence>
<dbReference type="GO" id="GO:0005886">
    <property type="term" value="C:plasma membrane"/>
    <property type="evidence" value="ECO:0007669"/>
    <property type="project" value="UniProtKB-SubCell"/>
</dbReference>
<comment type="function">
    <text evidence="11">Fluoride-specific ion channel. Important for reducing fluoride concentration in the cell, thus reducing its toxicity.</text>
</comment>
<comment type="subcellular location">
    <subcellularLocation>
        <location evidence="1 11">Cell membrane</location>
        <topology evidence="1 11">Multi-pass membrane protein</topology>
    </subcellularLocation>
</comment>
<keyword evidence="11" id="KW-0915">Sodium</keyword>
<evidence type="ECO:0000256" key="2">
    <source>
        <dbReference type="ARBA" id="ARBA00022475"/>
    </source>
</evidence>
<accession>A0A4S1CJU0</accession>
<keyword evidence="13" id="KW-1185">Reference proteome</keyword>
<evidence type="ECO:0000256" key="5">
    <source>
        <dbReference type="ARBA" id="ARBA00022989"/>
    </source>
</evidence>
<keyword evidence="11" id="KW-0813">Transport</keyword>
<keyword evidence="6 11" id="KW-0406">Ion transport</keyword>
<feature type="binding site" evidence="11">
    <location>
        <position position="75"/>
    </location>
    <ligand>
        <name>Na(+)</name>
        <dbReference type="ChEBI" id="CHEBI:29101"/>
        <note>structural</note>
    </ligand>
</feature>
<dbReference type="AlphaFoldDB" id="A0A4S1CJU0"/>
<dbReference type="InterPro" id="IPR003691">
    <property type="entry name" value="FluC"/>
</dbReference>
<feature type="transmembrane region" description="Helical" evidence="11">
    <location>
        <begin position="33"/>
        <end position="52"/>
    </location>
</feature>
<dbReference type="RefSeq" id="WP_135868317.1">
    <property type="nucleotide sequence ID" value="NZ_SRSC01000001.1"/>
</dbReference>
<gene>
    <name evidence="11 12" type="primary">crcB</name>
    <name evidence="11" type="synonym">fluC</name>
    <name evidence="12" type="ORF">E4633_00435</name>
</gene>
<evidence type="ECO:0000256" key="4">
    <source>
        <dbReference type="ARBA" id="ARBA00022692"/>
    </source>
</evidence>
<evidence type="ECO:0000256" key="6">
    <source>
        <dbReference type="ARBA" id="ARBA00023065"/>
    </source>
</evidence>
<dbReference type="GO" id="GO:0062054">
    <property type="term" value="F:fluoride channel activity"/>
    <property type="evidence" value="ECO:0007669"/>
    <property type="project" value="UniProtKB-UniRule"/>
</dbReference>
<evidence type="ECO:0000313" key="12">
    <source>
        <dbReference type="EMBL" id="TGU73974.1"/>
    </source>
</evidence>
<feature type="binding site" evidence="11">
    <location>
        <position position="78"/>
    </location>
    <ligand>
        <name>Na(+)</name>
        <dbReference type="ChEBI" id="CHEBI:29101"/>
        <note>structural</note>
    </ligand>
</feature>
<comment type="similarity">
    <text evidence="9 11">Belongs to the fluoride channel Fluc/FEX (TC 1.A.43) family.</text>
</comment>
<evidence type="ECO:0000256" key="8">
    <source>
        <dbReference type="ARBA" id="ARBA00023303"/>
    </source>
</evidence>
<keyword evidence="3" id="KW-0997">Cell inner membrane</keyword>
<keyword evidence="11" id="KW-0479">Metal-binding</keyword>
<dbReference type="PANTHER" id="PTHR28259">
    <property type="entry name" value="FLUORIDE EXPORT PROTEIN 1-RELATED"/>
    <property type="match status" value="1"/>
</dbReference>
<dbReference type="Proteomes" id="UP000306416">
    <property type="component" value="Unassembled WGS sequence"/>
</dbReference>
<evidence type="ECO:0000256" key="7">
    <source>
        <dbReference type="ARBA" id="ARBA00023136"/>
    </source>
</evidence>
<dbReference type="EMBL" id="SRSC01000001">
    <property type="protein sequence ID" value="TGU73974.1"/>
    <property type="molecule type" value="Genomic_DNA"/>
</dbReference>
<organism evidence="12 13">
    <name type="scientific">Geomonas terrae</name>
    <dbReference type="NCBI Taxonomy" id="2562681"/>
    <lineage>
        <taxon>Bacteria</taxon>
        <taxon>Pseudomonadati</taxon>
        <taxon>Thermodesulfobacteriota</taxon>
        <taxon>Desulfuromonadia</taxon>
        <taxon>Geobacterales</taxon>
        <taxon>Geobacteraceae</taxon>
        <taxon>Geomonas</taxon>
    </lineage>
</organism>
<keyword evidence="8 11" id="KW-0407">Ion channel</keyword>
<comment type="caution">
    <text evidence="12">The sequence shown here is derived from an EMBL/GenBank/DDBJ whole genome shotgun (WGS) entry which is preliminary data.</text>
</comment>
<keyword evidence="4 11" id="KW-0812">Transmembrane</keyword>
<dbReference type="Pfam" id="PF02537">
    <property type="entry name" value="CRCB"/>
    <property type="match status" value="1"/>
</dbReference>
<dbReference type="GO" id="GO:0140114">
    <property type="term" value="P:cellular detoxification of fluoride"/>
    <property type="evidence" value="ECO:0007669"/>
    <property type="project" value="UniProtKB-UniRule"/>
</dbReference>
<evidence type="ECO:0000256" key="11">
    <source>
        <dbReference type="HAMAP-Rule" id="MF_00454"/>
    </source>
</evidence>
<evidence type="ECO:0000256" key="3">
    <source>
        <dbReference type="ARBA" id="ARBA00022519"/>
    </source>
</evidence>
<sequence>MEQVFLIALLGAAGCLTRYFLSGFVYRICGTGFPYGTLAVNIIGAFLIGLVMEFSIRSALIPPTLRFAITIGFLGGVTTFSTFSLETFRLVEEGALLLAFTNILISVIACLACTWLGIQTARWL</sequence>
<feature type="transmembrane region" description="Helical" evidence="11">
    <location>
        <begin position="64"/>
        <end position="83"/>
    </location>
</feature>
<name>A0A4S1CJU0_9BACT</name>
<evidence type="ECO:0000256" key="1">
    <source>
        <dbReference type="ARBA" id="ARBA00004651"/>
    </source>
</evidence>
<keyword evidence="7 11" id="KW-0472">Membrane</keyword>
<protein>
    <recommendedName>
        <fullName evidence="11">Fluoride-specific ion channel FluC</fullName>
    </recommendedName>
</protein>
<evidence type="ECO:0000313" key="13">
    <source>
        <dbReference type="Proteomes" id="UP000306416"/>
    </source>
</evidence>
<dbReference type="NCBIfam" id="TIGR00494">
    <property type="entry name" value="crcB"/>
    <property type="match status" value="1"/>
</dbReference>
<evidence type="ECO:0000256" key="9">
    <source>
        <dbReference type="ARBA" id="ARBA00035120"/>
    </source>
</evidence>
<keyword evidence="2 11" id="KW-1003">Cell membrane</keyword>
<dbReference type="PANTHER" id="PTHR28259:SF1">
    <property type="entry name" value="FLUORIDE EXPORT PROTEIN 1-RELATED"/>
    <property type="match status" value="1"/>
</dbReference>
<comment type="activity regulation">
    <text evidence="11">Na(+) is not transported, but it plays an essential structural role and its presence is essential for fluoride channel function.</text>
</comment>